<proteinExistence type="predicted"/>
<reference evidence="2 3" key="1">
    <citation type="journal article" date="2011" name="J. Bacteriol.">
        <title>Genome sequence of Microbacterium testaceum StLB037, an N-acylhomoserine lactone-degrading bacterium isolated from potato leaves.</title>
        <authorList>
            <person name="Morohoshi T."/>
            <person name="Wang W.-Z."/>
            <person name="Someya N."/>
            <person name="Ikeda T."/>
        </authorList>
    </citation>
    <scope>NUCLEOTIDE SEQUENCE [LARGE SCALE GENOMIC DNA]</scope>
    <source>
        <strain evidence="2 3">StLB037</strain>
    </source>
</reference>
<dbReference type="Proteomes" id="UP000008975">
    <property type="component" value="Chromosome"/>
</dbReference>
<evidence type="ECO:0000256" key="1">
    <source>
        <dbReference type="SAM" id="MobiDB-lite"/>
    </source>
</evidence>
<sequence length="69" mass="7118">MHRLEAHLEIEQLGLGDRDETLAPFLGSGKLEAVLAHLTGLAFDVAHGELEGAGSSGSHGRPCYPGAPG</sequence>
<dbReference type="EMBL" id="AP012052">
    <property type="protein sequence ID" value="BAJ76205.1"/>
    <property type="molecule type" value="Genomic_DNA"/>
</dbReference>
<reference key="2">
    <citation type="submission" date="2011-02" db="EMBL/GenBank/DDBJ databases">
        <title>Genome sequence of Microbacterium testaceum StLB037.</title>
        <authorList>
            <person name="Morohoshi T."/>
            <person name="Wang W.Z."/>
            <person name="Someya N."/>
            <person name="Ikeda T."/>
        </authorList>
    </citation>
    <scope>NUCLEOTIDE SEQUENCE</scope>
    <source>
        <strain>StLB037</strain>
    </source>
</reference>
<dbReference type="AlphaFoldDB" id="E8NCX5"/>
<gene>
    <name evidence="2" type="ordered locus">MTES_3241</name>
</gene>
<evidence type="ECO:0000313" key="2">
    <source>
        <dbReference type="EMBL" id="BAJ76205.1"/>
    </source>
</evidence>
<protein>
    <submittedName>
        <fullName evidence="2">Malate/lactate dehydrogenase</fullName>
    </submittedName>
</protein>
<dbReference type="KEGG" id="mts:MTES_3241"/>
<evidence type="ECO:0000313" key="3">
    <source>
        <dbReference type="Proteomes" id="UP000008975"/>
    </source>
</evidence>
<dbReference type="HOGENOM" id="CLU_2771313_0_0_11"/>
<feature type="region of interest" description="Disordered" evidence="1">
    <location>
        <begin position="50"/>
        <end position="69"/>
    </location>
</feature>
<name>E8NCX5_MICTS</name>
<organism evidence="2 3">
    <name type="scientific">Microbacterium testaceum (strain StLB037)</name>
    <dbReference type="NCBI Taxonomy" id="979556"/>
    <lineage>
        <taxon>Bacteria</taxon>
        <taxon>Bacillati</taxon>
        <taxon>Actinomycetota</taxon>
        <taxon>Actinomycetes</taxon>
        <taxon>Micrococcales</taxon>
        <taxon>Microbacteriaceae</taxon>
        <taxon>Microbacterium</taxon>
    </lineage>
</organism>
<accession>E8NCX5</accession>